<accession>A0AA49JGT4</accession>
<evidence type="ECO:0000256" key="1">
    <source>
        <dbReference type="SAM" id="SignalP"/>
    </source>
</evidence>
<sequence length="182" mass="19842">MKKSLFQTGISFLFLLLLFSCEDALDGMVSPAYPTGVIIAPGGGVNTHWQFINTTVGKADGDYCIGSNPTTNTHIYITVADGVVVGLWGSQFQAFAALPNTSGIRKHDFELVNPTDPVPGQPFACTLPQLTLEGSRCDYFEVFYASDPQTLNEVSIHVAQPKFTRTCIPYTGQFNVYVPMSF</sequence>
<reference evidence="2" key="1">
    <citation type="journal article" date="2023" name="Comput. Struct. Biotechnol. J.">
        <title>Discovery of a novel marine Bacteroidetes with a rich repertoire of carbohydrate-active enzymes.</title>
        <authorList>
            <person name="Chen B."/>
            <person name="Liu G."/>
            <person name="Chen Q."/>
            <person name="Wang H."/>
            <person name="Liu L."/>
            <person name="Tang K."/>
        </authorList>
    </citation>
    <scope>NUCLEOTIDE SEQUENCE</scope>
    <source>
        <strain evidence="2">TK19036</strain>
    </source>
</reference>
<dbReference type="PROSITE" id="PS51257">
    <property type="entry name" value="PROKAR_LIPOPROTEIN"/>
    <property type="match status" value="1"/>
</dbReference>
<evidence type="ECO:0000313" key="2">
    <source>
        <dbReference type="EMBL" id="WKN37075.1"/>
    </source>
</evidence>
<feature type="signal peptide" evidence="1">
    <location>
        <begin position="1"/>
        <end position="24"/>
    </location>
</feature>
<gene>
    <name evidence="2" type="ORF">K4G66_32410</name>
</gene>
<feature type="chain" id="PRO_5041286345" evidence="1">
    <location>
        <begin position="25"/>
        <end position="182"/>
    </location>
</feature>
<organism evidence="2">
    <name type="scientific">Roseihalotalea indica</name>
    <dbReference type="NCBI Taxonomy" id="2867963"/>
    <lineage>
        <taxon>Bacteria</taxon>
        <taxon>Pseudomonadati</taxon>
        <taxon>Bacteroidota</taxon>
        <taxon>Cytophagia</taxon>
        <taxon>Cytophagales</taxon>
        <taxon>Catalimonadaceae</taxon>
        <taxon>Roseihalotalea</taxon>
    </lineage>
</organism>
<dbReference type="EMBL" id="CP120682">
    <property type="protein sequence ID" value="WKN37075.1"/>
    <property type="molecule type" value="Genomic_DNA"/>
</dbReference>
<name>A0AA49JGT4_9BACT</name>
<proteinExistence type="predicted"/>
<protein>
    <submittedName>
        <fullName evidence="2">Uncharacterized protein</fullName>
    </submittedName>
</protein>
<keyword evidence="1" id="KW-0732">Signal</keyword>
<dbReference type="AlphaFoldDB" id="A0AA49JGT4"/>
<reference evidence="2" key="2">
    <citation type="journal article" date="2024" name="Antonie Van Leeuwenhoek">
        <title>Roseihalotalea indica gen. nov., sp. nov., a halophilic Bacteroidetes from mesopelagic Southwest Indian Ocean with higher carbohydrate metabolic potential.</title>
        <authorList>
            <person name="Chen B."/>
            <person name="Zhang M."/>
            <person name="Lin D."/>
            <person name="Ye J."/>
            <person name="Tang K."/>
        </authorList>
    </citation>
    <scope>NUCLEOTIDE SEQUENCE</scope>
    <source>
        <strain evidence="2">TK19036</strain>
    </source>
</reference>